<feature type="transmembrane region" description="Helical" evidence="7">
    <location>
        <begin position="382"/>
        <end position="402"/>
    </location>
</feature>
<dbReference type="PROSITE" id="PS50850">
    <property type="entry name" value="MFS"/>
    <property type="match status" value="1"/>
</dbReference>
<dbReference type="InterPro" id="IPR010290">
    <property type="entry name" value="TM_effector"/>
</dbReference>
<proteinExistence type="predicted"/>
<evidence type="ECO:0000256" key="5">
    <source>
        <dbReference type="ARBA" id="ARBA00022989"/>
    </source>
</evidence>
<feature type="transmembrane region" description="Helical" evidence="7">
    <location>
        <begin position="233"/>
        <end position="254"/>
    </location>
</feature>
<comment type="subcellular location">
    <subcellularLocation>
        <location evidence="1">Cell membrane</location>
        <topology evidence="1">Multi-pass membrane protein</topology>
    </subcellularLocation>
</comment>
<feature type="transmembrane region" description="Helical" evidence="7">
    <location>
        <begin position="86"/>
        <end position="106"/>
    </location>
</feature>
<feature type="transmembrane region" description="Helical" evidence="7">
    <location>
        <begin position="317"/>
        <end position="342"/>
    </location>
</feature>
<protein>
    <submittedName>
        <fullName evidence="9">H+ Antiporter protein</fullName>
    </submittedName>
</protein>
<feature type="transmembrane region" description="Helical" evidence="7">
    <location>
        <begin position="354"/>
        <end position="376"/>
    </location>
</feature>
<feature type="transmembrane region" description="Helical" evidence="7">
    <location>
        <begin position="266"/>
        <end position="286"/>
    </location>
</feature>
<reference evidence="9 10" key="1">
    <citation type="submission" date="2019-02" db="EMBL/GenBank/DDBJ databases">
        <title>Closed genome of Sporomusa termitida DSM 4440.</title>
        <authorList>
            <person name="Poehlein A."/>
            <person name="Daniel R."/>
        </authorList>
    </citation>
    <scope>NUCLEOTIDE SEQUENCE [LARGE SCALE GENOMIC DNA]</scope>
    <source>
        <strain evidence="9 10">DSM 4440</strain>
    </source>
</reference>
<feature type="transmembrane region" description="Helical" evidence="7">
    <location>
        <begin position="182"/>
        <end position="203"/>
    </location>
</feature>
<dbReference type="Pfam" id="PF05977">
    <property type="entry name" value="MFS_3"/>
    <property type="match status" value="1"/>
</dbReference>
<keyword evidence="10" id="KW-1185">Reference proteome</keyword>
<dbReference type="GO" id="GO:0005886">
    <property type="term" value="C:plasma membrane"/>
    <property type="evidence" value="ECO:0007669"/>
    <property type="project" value="UniProtKB-SubCell"/>
</dbReference>
<evidence type="ECO:0000256" key="7">
    <source>
        <dbReference type="SAM" id="Phobius"/>
    </source>
</evidence>
<feature type="transmembrane region" description="Helical" evidence="7">
    <location>
        <begin position="53"/>
        <end position="74"/>
    </location>
</feature>
<name>A0A517DPM5_9FIRM</name>
<feature type="domain" description="Major facilitator superfamily (MFS) profile" evidence="8">
    <location>
        <begin position="15"/>
        <end position="408"/>
    </location>
</feature>
<evidence type="ECO:0000256" key="2">
    <source>
        <dbReference type="ARBA" id="ARBA00022448"/>
    </source>
</evidence>
<dbReference type="PANTHER" id="PTHR23513">
    <property type="entry name" value="INTEGRAL MEMBRANE EFFLUX PROTEIN-RELATED"/>
    <property type="match status" value="1"/>
</dbReference>
<evidence type="ECO:0000256" key="3">
    <source>
        <dbReference type="ARBA" id="ARBA00022475"/>
    </source>
</evidence>
<evidence type="ECO:0000256" key="6">
    <source>
        <dbReference type="ARBA" id="ARBA00023136"/>
    </source>
</evidence>
<feature type="transmembrane region" description="Helical" evidence="7">
    <location>
        <begin position="21"/>
        <end position="47"/>
    </location>
</feature>
<dbReference type="OrthoDB" id="9775268at2"/>
<feature type="transmembrane region" description="Helical" evidence="7">
    <location>
        <begin position="293"/>
        <end position="311"/>
    </location>
</feature>
<organism evidence="9 10">
    <name type="scientific">Sporomusa termitida</name>
    <dbReference type="NCBI Taxonomy" id="2377"/>
    <lineage>
        <taxon>Bacteria</taxon>
        <taxon>Bacillati</taxon>
        <taxon>Bacillota</taxon>
        <taxon>Negativicutes</taxon>
        <taxon>Selenomonadales</taxon>
        <taxon>Sporomusaceae</taxon>
        <taxon>Sporomusa</taxon>
    </lineage>
</organism>
<dbReference type="PANTHER" id="PTHR23513:SF11">
    <property type="entry name" value="STAPHYLOFERRIN A TRANSPORTER"/>
    <property type="match status" value="1"/>
</dbReference>
<sequence>MRIAKSLSPTHPFRALKHRNYALFFFGQGISLIGTWMQRITIGWLVYRLTGSALMLGTVSFATQIPTLLLAPFAGVLADRMNKHRLLLITQILSMLQALALAILVLSEQAQIWHIIALGSCLGIINAFDMPVRQSFIIEMLESKADLGNAIALNSSLVNGGKILGPSIAGMLILLLGEGMCFLLNGLSYIAVILALLAMRLPVQPALAPQKKIWLELQEGYHYATSSPTIRSVLTLVALVSLAGMPYIALMPVFAGTILQGGPDTLGYLMFANGAGSLIASAFLTTRAGTVKIVYLLIFASSLLGLGLILFSLSTQFWLSLAVIISVGFGLMLHSVCSNTLLQTVVADNKRGRIMSFYTMANMGTTPLGNLLAGAVANDWGAGPTIFVCGICCILGSVIFAWQAKLPKDVLPH</sequence>
<keyword evidence="4 7" id="KW-0812">Transmembrane</keyword>
<feature type="transmembrane region" description="Helical" evidence="7">
    <location>
        <begin position="151"/>
        <end position="176"/>
    </location>
</feature>
<evidence type="ECO:0000313" key="10">
    <source>
        <dbReference type="Proteomes" id="UP000320776"/>
    </source>
</evidence>
<evidence type="ECO:0000259" key="8">
    <source>
        <dbReference type="PROSITE" id="PS50850"/>
    </source>
</evidence>
<evidence type="ECO:0000313" key="9">
    <source>
        <dbReference type="EMBL" id="QDR79309.1"/>
    </source>
</evidence>
<keyword evidence="6 7" id="KW-0472">Membrane</keyword>
<keyword evidence="5 7" id="KW-1133">Transmembrane helix</keyword>
<gene>
    <name evidence="9" type="ORF">SPTER_05820</name>
</gene>
<dbReference type="AlphaFoldDB" id="A0A517DPM5"/>
<keyword evidence="2" id="KW-0813">Transport</keyword>
<dbReference type="KEGG" id="sted:SPTER_05820"/>
<accession>A0A517DPM5</accession>
<feature type="transmembrane region" description="Helical" evidence="7">
    <location>
        <begin position="112"/>
        <end position="130"/>
    </location>
</feature>
<evidence type="ECO:0000256" key="1">
    <source>
        <dbReference type="ARBA" id="ARBA00004651"/>
    </source>
</evidence>
<dbReference type="EMBL" id="CP036259">
    <property type="protein sequence ID" value="QDR79309.1"/>
    <property type="molecule type" value="Genomic_DNA"/>
</dbReference>
<evidence type="ECO:0000256" key="4">
    <source>
        <dbReference type="ARBA" id="ARBA00022692"/>
    </source>
</evidence>
<dbReference type="InterPro" id="IPR020846">
    <property type="entry name" value="MFS_dom"/>
</dbReference>
<keyword evidence="3" id="KW-1003">Cell membrane</keyword>
<dbReference type="Gene3D" id="1.20.1250.20">
    <property type="entry name" value="MFS general substrate transporter like domains"/>
    <property type="match status" value="1"/>
</dbReference>
<dbReference type="Proteomes" id="UP000320776">
    <property type="component" value="Chromosome"/>
</dbReference>
<dbReference type="CDD" id="cd06173">
    <property type="entry name" value="MFS_MefA_like"/>
    <property type="match status" value="1"/>
</dbReference>
<dbReference type="RefSeq" id="WP_144348974.1">
    <property type="nucleotide sequence ID" value="NZ_CP036259.1"/>
</dbReference>
<dbReference type="SUPFAM" id="SSF103473">
    <property type="entry name" value="MFS general substrate transporter"/>
    <property type="match status" value="1"/>
</dbReference>
<dbReference type="GO" id="GO:0022857">
    <property type="term" value="F:transmembrane transporter activity"/>
    <property type="evidence" value="ECO:0007669"/>
    <property type="project" value="InterPro"/>
</dbReference>
<dbReference type="InterPro" id="IPR036259">
    <property type="entry name" value="MFS_trans_sf"/>
</dbReference>